<proteinExistence type="predicted"/>
<evidence type="ECO:0000259" key="1">
    <source>
        <dbReference type="Pfam" id="PF16694"/>
    </source>
</evidence>
<dbReference type="RefSeq" id="WP_194120600.1">
    <property type="nucleotide sequence ID" value="NZ_JACYGY010000001.1"/>
</dbReference>
<dbReference type="InterPro" id="IPR032033">
    <property type="entry name" value="Cytochrome_P460"/>
</dbReference>
<protein>
    <submittedName>
        <fullName evidence="2">Cytochrome P460 family protein</fullName>
    </submittedName>
</protein>
<feature type="domain" description="Cytochrome P460" evidence="1">
    <location>
        <begin position="44"/>
        <end position="115"/>
    </location>
</feature>
<dbReference type="EMBL" id="JACYGY010000001">
    <property type="protein sequence ID" value="MBE9462390.1"/>
    <property type="molecule type" value="Genomic_DNA"/>
</dbReference>
<evidence type="ECO:0000313" key="3">
    <source>
        <dbReference type="Proteomes" id="UP000634134"/>
    </source>
</evidence>
<keyword evidence="3" id="KW-1185">Reference proteome</keyword>
<dbReference type="PROSITE" id="PS51257">
    <property type="entry name" value="PROKAR_LIPOPROTEIN"/>
    <property type="match status" value="1"/>
</dbReference>
<dbReference type="Proteomes" id="UP000634134">
    <property type="component" value="Unassembled WGS sequence"/>
</dbReference>
<name>A0ABR9WA85_9BACT</name>
<organism evidence="2 3">
    <name type="scientific">Dyadobacter subterraneus</name>
    <dbReference type="NCBI Taxonomy" id="2773304"/>
    <lineage>
        <taxon>Bacteria</taxon>
        <taxon>Pseudomonadati</taxon>
        <taxon>Bacteroidota</taxon>
        <taxon>Cytophagia</taxon>
        <taxon>Cytophagales</taxon>
        <taxon>Spirosomataceae</taxon>
        <taxon>Dyadobacter</taxon>
    </lineage>
</organism>
<reference evidence="3" key="1">
    <citation type="submission" date="2023-07" db="EMBL/GenBank/DDBJ databases">
        <title>Dyadobacter sp. nov 'subterranea' isolated from contaminted grondwater.</title>
        <authorList>
            <person name="Szabo I."/>
            <person name="Al-Omari J."/>
            <person name="Szerdahelyi S.G."/>
            <person name="Rado J."/>
        </authorList>
    </citation>
    <scope>NUCLEOTIDE SEQUENCE [LARGE SCALE GENOMIC DNA]</scope>
    <source>
        <strain evidence="3">UP-52</strain>
    </source>
</reference>
<gene>
    <name evidence="2" type="ORF">IEE83_10905</name>
</gene>
<accession>A0ABR9WA85</accession>
<sequence>MKNLTIPGFLTLLILTGCSKENSYNESASLSDSTKISSVLEGKVLTSMVNTKEKTMATLYGNDIAVEYARNSKDHKYPAGSELSLVTWSQKEDVHWYGANIPGEIKSVEIVKYQSPNAATLVCYQGKNLELQKPDFKTAVTRIAFISNQRAAVLP</sequence>
<evidence type="ECO:0000313" key="2">
    <source>
        <dbReference type="EMBL" id="MBE9462390.1"/>
    </source>
</evidence>
<dbReference type="Pfam" id="PF16694">
    <property type="entry name" value="Cytochrome_P460"/>
    <property type="match status" value="1"/>
</dbReference>
<comment type="caution">
    <text evidence="2">The sequence shown here is derived from an EMBL/GenBank/DDBJ whole genome shotgun (WGS) entry which is preliminary data.</text>
</comment>